<evidence type="ECO:0000256" key="2">
    <source>
        <dbReference type="ARBA" id="ARBA00022649"/>
    </source>
</evidence>
<evidence type="ECO:0000256" key="6">
    <source>
        <dbReference type="ARBA" id="ARBA00022842"/>
    </source>
</evidence>
<dbReference type="OrthoDB" id="3257696at2"/>
<dbReference type="GO" id="GO:0090729">
    <property type="term" value="F:toxin activity"/>
    <property type="evidence" value="ECO:0007669"/>
    <property type="project" value="UniProtKB-KW"/>
</dbReference>
<dbReference type="InterPro" id="IPR050556">
    <property type="entry name" value="Type_II_TA_system_RNase"/>
</dbReference>
<evidence type="ECO:0000256" key="1">
    <source>
        <dbReference type="ARBA" id="ARBA00001946"/>
    </source>
</evidence>
<dbReference type="EMBL" id="FZNO01000011">
    <property type="protein sequence ID" value="SNR54079.1"/>
    <property type="molecule type" value="Genomic_DNA"/>
</dbReference>
<dbReference type="Proteomes" id="UP000198403">
    <property type="component" value="Unassembled WGS sequence"/>
</dbReference>
<keyword evidence="11" id="KW-1185">Reference proteome</keyword>
<keyword evidence="4 8" id="KW-0479">Metal-binding</keyword>
<evidence type="ECO:0000313" key="10">
    <source>
        <dbReference type="EMBL" id="SNR54079.1"/>
    </source>
</evidence>
<evidence type="ECO:0000313" key="11">
    <source>
        <dbReference type="Proteomes" id="UP000198403"/>
    </source>
</evidence>
<feature type="domain" description="PIN" evidence="9">
    <location>
        <begin position="4"/>
        <end position="109"/>
    </location>
</feature>
<feature type="binding site" evidence="8">
    <location>
        <position position="6"/>
    </location>
    <ligand>
        <name>Mg(2+)</name>
        <dbReference type="ChEBI" id="CHEBI:18420"/>
    </ligand>
</feature>
<gene>
    <name evidence="8" type="primary">vapC</name>
    <name evidence="10" type="ORF">SAMN06272737_111155</name>
</gene>
<dbReference type="RefSeq" id="WP_089336800.1">
    <property type="nucleotide sequence ID" value="NZ_FZNO01000011.1"/>
</dbReference>
<keyword evidence="3 8" id="KW-0540">Nuclease</keyword>
<dbReference type="InterPro" id="IPR002716">
    <property type="entry name" value="PIN_dom"/>
</dbReference>
<dbReference type="EC" id="3.1.-.-" evidence="8"/>
<dbReference type="SUPFAM" id="SSF88723">
    <property type="entry name" value="PIN domain-like"/>
    <property type="match status" value="1"/>
</dbReference>
<dbReference type="AlphaFoldDB" id="A0A238X8B5"/>
<comment type="similarity">
    <text evidence="7 8">Belongs to the PINc/VapC protein family.</text>
</comment>
<dbReference type="PANTHER" id="PTHR33653:SF1">
    <property type="entry name" value="RIBONUCLEASE VAPC2"/>
    <property type="match status" value="1"/>
</dbReference>
<keyword evidence="5 8" id="KW-0378">Hydrolase</keyword>
<organism evidence="10 11">
    <name type="scientific">Blastococcus mobilis</name>
    <dbReference type="NCBI Taxonomy" id="1938746"/>
    <lineage>
        <taxon>Bacteria</taxon>
        <taxon>Bacillati</taxon>
        <taxon>Actinomycetota</taxon>
        <taxon>Actinomycetes</taxon>
        <taxon>Geodermatophilales</taxon>
        <taxon>Geodermatophilaceae</taxon>
        <taxon>Blastococcus</taxon>
    </lineage>
</organism>
<dbReference type="InterPro" id="IPR022907">
    <property type="entry name" value="VapC_family"/>
</dbReference>
<keyword evidence="8" id="KW-0800">Toxin</keyword>
<evidence type="ECO:0000256" key="3">
    <source>
        <dbReference type="ARBA" id="ARBA00022722"/>
    </source>
</evidence>
<comment type="cofactor">
    <cofactor evidence="1 8">
        <name>Mg(2+)</name>
        <dbReference type="ChEBI" id="CHEBI:18420"/>
    </cofactor>
</comment>
<accession>A0A238X8B5</accession>
<dbReference type="PANTHER" id="PTHR33653">
    <property type="entry name" value="RIBONUCLEASE VAPC2"/>
    <property type="match status" value="1"/>
</dbReference>
<feature type="binding site" evidence="8">
    <location>
        <position position="91"/>
    </location>
    <ligand>
        <name>Mg(2+)</name>
        <dbReference type="ChEBI" id="CHEBI:18420"/>
    </ligand>
</feature>
<keyword evidence="2 8" id="KW-1277">Toxin-antitoxin system</keyword>
<dbReference type="Pfam" id="PF01850">
    <property type="entry name" value="PIN"/>
    <property type="match status" value="1"/>
</dbReference>
<proteinExistence type="inferred from homology"/>
<dbReference type="GO" id="GO:0016787">
    <property type="term" value="F:hydrolase activity"/>
    <property type="evidence" value="ECO:0007669"/>
    <property type="project" value="UniProtKB-KW"/>
</dbReference>
<dbReference type="GO" id="GO:0004540">
    <property type="term" value="F:RNA nuclease activity"/>
    <property type="evidence" value="ECO:0007669"/>
    <property type="project" value="InterPro"/>
</dbReference>
<comment type="function">
    <text evidence="8">Toxic component of a toxin-antitoxin (TA) system. An RNase.</text>
</comment>
<dbReference type="HAMAP" id="MF_00265">
    <property type="entry name" value="VapC_Nob1"/>
    <property type="match status" value="1"/>
</dbReference>
<evidence type="ECO:0000256" key="8">
    <source>
        <dbReference type="HAMAP-Rule" id="MF_00265"/>
    </source>
</evidence>
<evidence type="ECO:0000259" key="9">
    <source>
        <dbReference type="Pfam" id="PF01850"/>
    </source>
</evidence>
<protein>
    <recommendedName>
        <fullName evidence="8">Ribonuclease VapC</fullName>
        <shortName evidence="8">RNase VapC</shortName>
        <ecNumber evidence="8">3.1.-.-</ecNumber>
    </recommendedName>
    <alternativeName>
        <fullName evidence="8">Toxin VapC</fullName>
    </alternativeName>
</protein>
<dbReference type="GO" id="GO:0000287">
    <property type="term" value="F:magnesium ion binding"/>
    <property type="evidence" value="ECO:0007669"/>
    <property type="project" value="UniProtKB-UniRule"/>
</dbReference>
<name>A0A238X8B5_9ACTN</name>
<dbReference type="InterPro" id="IPR029060">
    <property type="entry name" value="PIN-like_dom_sf"/>
</dbReference>
<reference evidence="10 11" key="1">
    <citation type="submission" date="2017-06" db="EMBL/GenBank/DDBJ databases">
        <authorList>
            <person name="Kim H.J."/>
            <person name="Triplett B.A."/>
        </authorList>
    </citation>
    <scope>NUCLEOTIDE SEQUENCE [LARGE SCALE GENOMIC DNA]</scope>
    <source>
        <strain evidence="10 11">DSM 44272</strain>
    </source>
</reference>
<evidence type="ECO:0000256" key="4">
    <source>
        <dbReference type="ARBA" id="ARBA00022723"/>
    </source>
</evidence>
<dbReference type="Gene3D" id="3.40.50.1010">
    <property type="entry name" value="5'-nuclease"/>
    <property type="match status" value="1"/>
</dbReference>
<keyword evidence="6 8" id="KW-0460">Magnesium</keyword>
<evidence type="ECO:0000256" key="7">
    <source>
        <dbReference type="ARBA" id="ARBA00038093"/>
    </source>
</evidence>
<evidence type="ECO:0000256" key="5">
    <source>
        <dbReference type="ARBA" id="ARBA00022801"/>
    </source>
</evidence>
<sequence length="125" mass="13428">MKAVLDTSVLIGADAPAHVEAAISVASITELHFGVLVAEDDDERARRMDRLAAIEAAFDPLPISVEVARAWGRLAAAVTQRGGNPRRRQIDLAIAATATVEKVPLLTHNLADFEIIKDLVDARQP</sequence>